<name>A0A3M7R7C1_BRAPC</name>
<keyword evidence="2" id="KW-1185">Reference proteome</keyword>
<dbReference type="STRING" id="10195.A0A3M7R7C1"/>
<dbReference type="Proteomes" id="UP000276133">
    <property type="component" value="Unassembled WGS sequence"/>
</dbReference>
<gene>
    <name evidence="1" type="ORF">BpHYR1_030671</name>
</gene>
<reference evidence="1 2" key="1">
    <citation type="journal article" date="2018" name="Sci. Rep.">
        <title>Genomic signatures of local adaptation to the degree of environmental predictability in rotifers.</title>
        <authorList>
            <person name="Franch-Gras L."/>
            <person name="Hahn C."/>
            <person name="Garcia-Roger E.M."/>
            <person name="Carmona M.J."/>
            <person name="Serra M."/>
            <person name="Gomez A."/>
        </authorList>
    </citation>
    <scope>NUCLEOTIDE SEQUENCE [LARGE SCALE GENOMIC DNA]</scope>
    <source>
        <strain evidence="1">HYR1</strain>
    </source>
</reference>
<sequence length="296" mass="33637">MDNYPVDEINQQLNAFSLSVDNTMGFITLSQNDAPQLYYDGHFFRDNTNKNVKGKGNVNWRCVITNCNVTCQTASDNIGRSFEILKIKGEHIEAPDAAKLKKLEYCRQLKEMAKNTDEAPRKIITKAKSKTVVNDEVIANQGSYEADTQYPPEPKDLSDINMPEFLNSTLTNSNTNFLIYDSGNMDKDRFFIFGNVDQLKLLEDAHLFCDGTFNIAPKLFQQNQGLIDSINYLLFKIVSSMNKDNYIGKTEMVKASTGRNAKLIEVTSEPLFSIDLWNVYDRVNECIPRTNNFVEA</sequence>
<accession>A0A3M7R7C1</accession>
<comment type="caution">
    <text evidence="1">The sequence shown here is derived from an EMBL/GenBank/DDBJ whole genome shotgun (WGS) entry which is preliminary data.</text>
</comment>
<protein>
    <recommendedName>
        <fullName evidence="3">FLYWCH-type domain-containing protein</fullName>
    </recommendedName>
</protein>
<dbReference type="Gene3D" id="2.20.25.240">
    <property type="match status" value="1"/>
</dbReference>
<dbReference type="OrthoDB" id="10029846at2759"/>
<evidence type="ECO:0000313" key="2">
    <source>
        <dbReference type="Proteomes" id="UP000276133"/>
    </source>
</evidence>
<dbReference type="AlphaFoldDB" id="A0A3M7R7C1"/>
<proteinExistence type="predicted"/>
<dbReference type="EMBL" id="REGN01004030">
    <property type="protein sequence ID" value="RNA19513.1"/>
    <property type="molecule type" value="Genomic_DNA"/>
</dbReference>
<evidence type="ECO:0008006" key="3">
    <source>
        <dbReference type="Google" id="ProtNLM"/>
    </source>
</evidence>
<evidence type="ECO:0000313" key="1">
    <source>
        <dbReference type="EMBL" id="RNA19513.1"/>
    </source>
</evidence>
<organism evidence="1 2">
    <name type="scientific">Brachionus plicatilis</name>
    <name type="common">Marine rotifer</name>
    <name type="synonym">Brachionus muelleri</name>
    <dbReference type="NCBI Taxonomy" id="10195"/>
    <lineage>
        <taxon>Eukaryota</taxon>
        <taxon>Metazoa</taxon>
        <taxon>Spiralia</taxon>
        <taxon>Gnathifera</taxon>
        <taxon>Rotifera</taxon>
        <taxon>Eurotatoria</taxon>
        <taxon>Monogononta</taxon>
        <taxon>Pseudotrocha</taxon>
        <taxon>Ploima</taxon>
        <taxon>Brachionidae</taxon>
        <taxon>Brachionus</taxon>
    </lineage>
</organism>